<accession>A0AC61PPI3</accession>
<dbReference type="EMBL" id="FWXZ01000007">
    <property type="protein sequence ID" value="SMC83235.1"/>
    <property type="molecule type" value="Genomic_DNA"/>
</dbReference>
<evidence type="ECO:0000313" key="1">
    <source>
        <dbReference type="EMBL" id="SMC83235.1"/>
    </source>
</evidence>
<dbReference type="Proteomes" id="UP000192328">
    <property type="component" value="Unassembled WGS sequence"/>
</dbReference>
<comment type="caution">
    <text evidence="1">The sequence shown here is derived from an EMBL/GenBank/DDBJ whole genome shotgun (WGS) entry which is preliminary data.</text>
</comment>
<sequence length="347" mass="41807">MNHETYPIDFVLFWVDPGNKQWQQEKAEYRAKVFGDQKQEADLAIRYRDWDNLQYWFRGVEKYAPWVRKIFFVTWGAVPDWLDTTNPKLVIVNDREILPEGCAPVFSPNPKEINLHRIPDLSEHFVYFNDDMFLIRETDPTDFFLNGRPREMAVSYQLANDMDGDSFRHMLFTMMGVINSFFSKKEVQRRHWHQWYTLKYGAQVINTLRTRPFRYFSGIMIPHLPSPMRKSTYEEVWEKIPELLMETSSRRFRDPLDLTQYIFRYWAICKGEIEPANIYKYGKEYFMEDLALKELCETISRQKYKMICINDSRKITDFERCITLIQKSFETLLPERSSFEKEEADPR</sequence>
<gene>
    <name evidence="1" type="ORF">SAMN06297397_2799</name>
</gene>
<evidence type="ECO:0000313" key="2">
    <source>
        <dbReference type="Proteomes" id="UP000192328"/>
    </source>
</evidence>
<protein>
    <submittedName>
        <fullName evidence="1">Stealth protein CR4, conserved region 4</fullName>
    </submittedName>
</protein>
<organism evidence="1 2">
    <name type="scientific">Aristaeella lactis</name>
    <dbReference type="NCBI Taxonomy" id="3046383"/>
    <lineage>
        <taxon>Bacteria</taxon>
        <taxon>Bacillati</taxon>
        <taxon>Bacillota</taxon>
        <taxon>Clostridia</taxon>
        <taxon>Eubacteriales</taxon>
        <taxon>Aristaeellaceae</taxon>
        <taxon>Aristaeella</taxon>
    </lineage>
</organism>
<keyword evidence="2" id="KW-1185">Reference proteome</keyword>
<reference evidence="1" key="1">
    <citation type="submission" date="2017-04" db="EMBL/GenBank/DDBJ databases">
        <authorList>
            <person name="Varghese N."/>
            <person name="Submissions S."/>
        </authorList>
    </citation>
    <scope>NUCLEOTIDE SEQUENCE</scope>
    <source>
        <strain evidence="1">WTE2008</strain>
    </source>
</reference>
<name>A0AC61PPI3_9FIRM</name>
<proteinExistence type="predicted"/>